<gene>
    <name evidence="1" type="ORF">HIM_10680</name>
</gene>
<reference evidence="1 2" key="1">
    <citation type="journal article" date="2014" name="Genome Biol. Evol.">
        <title>Comparative genomics and transcriptomics analyses reveal divergent lifestyle features of nematode endoparasitic fungus Hirsutella minnesotensis.</title>
        <authorList>
            <person name="Lai Y."/>
            <person name="Liu K."/>
            <person name="Zhang X."/>
            <person name="Zhang X."/>
            <person name="Li K."/>
            <person name="Wang N."/>
            <person name="Shu C."/>
            <person name="Wu Y."/>
            <person name="Wang C."/>
            <person name="Bushley K.E."/>
            <person name="Xiang M."/>
            <person name="Liu X."/>
        </authorList>
    </citation>
    <scope>NUCLEOTIDE SEQUENCE [LARGE SCALE GENOMIC DNA]</scope>
    <source>
        <strain evidence="1 2">3608</strain>
    </source>
</reference>
<sequence>MRNSSVVSDSSITPVGGPKWIVMSAETRCPVEDHVHRPPAPFTSFSPRCVLWFTTTAIPATNMKTAGTGIALSSPCLSIMIASSSVGWPSFHLCSEMEMRIIDRCCIWNAKLASMFRFHRFLFSGVTSGSSAHRERLVRRDDCPARPQGGIARKYHGFGRFERV</sequence>
<accession>A0A0F8A206</accession>
<protein>
    <submittedName>
        <fullName evidence="1">Uncharacterized protein</fullName>
    </submittedName>
</protein>
<proteinExistence type="predicted"/>
<evidence type="ECO:0000313" key="1">
    <source>
        <dbReference type="EMBL" id="KJZ69924.1"/>
    </source>
</evidence>
<evidence type="ECO:0000313" key="2">
    <source>
        <dbReference type="Proteomes" id="UP000054481"/>
    </source>
</evidence>
<keyword evidence="2" id="KW-1185">Reference proteome</keyword>
<dbReference type="AlphaFoldDB" id="A0A0F8A206"/>
<dbReference type="Proteomes" id="UP000054481">
    <property type="component" value="Unassembled WGS sequence"/>
</dbReference>
<organism evidence="1 2">
    <name type="scientific">Hirsutella minnesotensis 3608</name>
    <dbReference type="NCBI Taxonomy" id="1043627"/>
    <lineage>
        <taxon>Eukaryota</taxon>
        <taxon>Fungi</taxon>
        <taxon>Dikarya</taxon>
        <taxon>Ascomycota</taxon>
        <taxon>Pezizomycotina</taxon>
        <taxon>Sordariomycetes</taxon>
        <taxon>Hypocreomycetidae</taxon>
        <taxon>Hypocreales</taxon>
        <taxon>Ophiocordycipitaceae</taxon>
        <taxon>Hirsutella</taxon>
    </lineage>
</organism>
<dbReference type="EMBL" id="KQ030665">
    <property type="protein sequence ID" value="KJZ69924.1"/>
    <property type="molecule type" value="Genomic_DNA"/>
</dbReference>
<name>A0A0F8A206_9HYPO</name>